<accession>A0A9P7SEG2</accession>
<dbReference type="PANTHER" id="PTHR35605">
    <property type="entry name" value="ECP2 EFFECTOR PROTEIN DOMAIN-CONTAINING PROTEIN-RELATED"/>
    <property type="match status" value="1"/>
</dbReference>
<dbReference type="Proteomes" id="UP000706124">
    <property type="component" value="Unassembled WGS sequence"/>
</dbReference>
<protein>
    <submittedName>
        <fullName evidence="2">Uncharacterized protein</fullName>
    </submittedName>
</protein>
<evidence type="ECO:0000313" key="3">
    <source>
        <dbReference type="Proteomes" id="UP000706124"/>
    </source>
</evidence>
<keyword evidence="1" id="KW-0732">Signal</keyword>
<proteinExistence type="predicted"/>
<gene>
    <name evidence="2" type="ORF">E4U60_005400</name>
</gene>
<evidence type="ECO:0000313" key="2">
    <source>
        <dbReference type="EMBL" id="KAG5932202.1"/>
    </source>
</evidence>
<dbReference type="OrthoDB" id="3552888at2759"/>
<sequence>MKSNTIFKVIVMCLKFFLPLVASVSAVGIREPMTGLFVPSWDVAIEPGQEDKIVVNGTVQQVDAYMEANYPGWSAKWANFTSKSAPAKRATAANPTRPNMMNVKSVMCAHPLPGCSTGTIFGAINDLRKMKKSRHPRSGPGPRVCAKVSCSRSSAILWCNDTDQPKILDSFSDIALGAEIVVYSCATGGYDFEVSGQAFLFGDYSVIVGRADCDD</sequence>
<feature type="signal peptide" evidence="1">
    <location>
        <begin position="1"/>
        <end position="26"/>
    </location>
</feature>
<dbReference type="EMBL" id="SRPO01000473">
    <property type="protein sequence ID" value="KAG5932202.1"/>
    <property type="molecule type" value="Genomic_DNA"/>
</dbReference>
<dbReference type="PANTHER" id="PTHR35605:SF1">
    <property type="entry name" value="ECP2 EFFECTOR PROTEIN DOMAIN-CONTAINING PROTEIN-RELATED"/>
    <property type="match status" value="1"/>
</dbReference>
<evidence type="ECO:0000256" key="1">
    <source>
        <dbReference type="SAM" id="SignalP"/>
    </source>
</evidence>
<organism evidence="2 3">
    <name type="scientific">Claviceps pazoutovae</name>
    <dbReference type="NCBI Taxonomy" id="1649127"/>
    <lineage>
        <taxon>Eukaryota</taxon>
        <taxon>Fungi</taxon>
        <taxon>Dikarya</taxon>
        <taxon>Ascomycota</taxon>
        <taxon>Pezizomycotina</taxon>
        <taxon>Sordariomycetes</taxon>
        <taxon>Hypocreomycetidae</taxon>
        <taxon>Hypocreales</taxon>
        <taxon>Clavicipitaceae</taxon>
        <taxon>Claviceps</taxon>
    </lineage>
</organism>
<reference evidence="2 3" key="1">
    <citation type="journal article" date="2020" name="bioRxiv">
        <title>Whole genome comparisons of ergot fungi reveals the divergence and evolution of species within the genus Claviceps are the result of varying mechanisms driving genome evolution and host range expansion.</title>
        <authorList>
            <person name="Wyka S.A."/>
            <person name="Mondo S.J."/>
            <person name="Liu M."/>
            <person name="Dettman J."/>
            <person name="Nalam V."/>
            <person name="Broders K.D."/>
        </authorList>
    </citation>
    <scope>NUCLEOTIDE SEQUENCE [LARGE SCALE GENOMIC DNA]</scope>
    <source>
        <strain evidence="2 3">CCC 1485</strain>
    </source>
</reference>
<feature type="chain" id="PRO_5040215920" evidence="1">
    <location>
        <begin position="27"/>
        <end position="215"/>
    </location>
</feature>
<keyword evidence="3" id="KW-1185">Reference proteome</keyword>
<comment type="caution">
    <text evidence="2">The sequence shown here is derived from an EMBL/GenBank/DDBJ whole genome shotgun (WGS) entry which is preliminary data.</text>
</comment>
<name>A0A9P7SEG2_9HYPO</name>
<dbReference type="AlphaFoldDB" id="A0A9P7SEG2"/>